<accession>A0AA41Q6L4</accession>
<evidence type="ECO:0000313" key="3">
    <source>
        <dbReference type="Proteomes" id="UP001165378"/>
    </source>
</evidence>
<protein>
    <submittedName>
        <fullName evidence="2">Uncharacterized protein</fullName>
    </submittedName>
</protein>
<dbReference type="AlphaFoldDB" id="A0AA41Q6L4"/>
<comment type="caution">
    <text evidence="2">The sequence shown here is derived from an EMBL/GenBank/DDBJ whole genome shotgun (WGS) entry which is preliminary data.</text>
</comment>
<reference evidence="2" key="1">
    <citation type="submission" date="2022-01" db="EMBL/GenBank/DDBJ databases">
        <title>Genome-Based Taxonomic Classification of the Phylum Actinobacteria.</title>
        <authorList>
            <person name="Gao Y."/>
        </authorList>
    </citation>
    <scope>NUCLEOTIDE SEQUENCE</scope>
    <source>
        <strain evidence="2">KLBMP 8922</strain>
    </source>
</reference>
<sequence length="140" mass="14860">MPRTGRLATAAVCAALTAAATVLPAGPAAAVDRLYDCETRYSGAPYPDFEDVTVYFTNTLARKLVISTLGMPTDVDLPIGYLSATAWGGPSPFSLTNVKHLYAGDELEVQTVVDKAIPLPLPTEITFTVNGPFNPIDCVR</sequence>
<evidence type="ECO:0000313" key="2">
    <source>
        <dbReference type="EMBL" id="MCF2532463.1"/>
    </source>
</evidence>
<dbReference type="RefSeq" id="WP_235057241.1">
    <property type="nucleotide sequence ID" value="NZ_JAKFHA010000034.1"/>
</dbReference>
<gene>
    <name evidence="2" type="ORF">LZ495_35345</name>
</gene>
<keyword evidence="3" id="KW-1185">Reference proteome</keyword>
<name>A0AA41Q6L4_9ACTN</name>
<dbReference type="EMBL" id="JAKFHA010000034">
    <property type="protein sequence ID" value="MCF2532463.1"/>
    <property type="molecule type" value="Genomic_DNA"/>
</dbReference>
<proteinExistence type="predicted"/>
<evidence type="ECO:0000256" key="1">
    <source>
        <dbReference type="SAM" id="SignalP"/>
    </source>
</evidence>
<keyword evidence="1" id="KW-0732">Signal</keyword>
<organism evidence="2 3">
    <name type="scientific">Yinghuangia soli</name>
    <dbReference type="NCBI Taxonomy" id="2908204"/>
    <lineage>
        <taxon>Bacteria</taxon>
        <taxon>Bacillati</taxon>
        <taxon>Actinomycetota</taxon>
        <taxon>Actinomycetes</taxon>
        <taxon>Kitasatosporales</taxon>
        <taxon>Streptomycetaceae</taxon>
        <taxon>Yinghuangia</taxon>
    </lineage>
</organism>
<dbReference type="Proteomes" id="UP001165378">
    <property type="component" value="Unassembled WGS sequence"/>
</dbReference>
<feature type="signal peptide" evidence="1">
    <location>
        <begin position="1"/>
        <end position="30"/>
    </location>
</feature>
<feature type="chain" id="PRO_5041282092" evidence="1">
    <location>
        <begin position="31"/>
        <end position="140"/>
    </location>
</feature>